<organism evidence="1 2">
    <name type="scientific">Rotaria magnacalcarata</name>
    <dbReference type="NCBI Taxonomy" id="392030"/>
    <lineage>
        <taxon>Eukaryota</taxon>
        <taxon>Metazoa</taxon>
        <taxon>Spiralia</taxon>
        <taxon>Gnathifera</taxon>
        <taxon>Rotifera</taxon>
        <taxon>Eurotatoria</taxon>
        <taxon>Bdelloidea</taxon>
        <taxon>Philodinida</taxon>
        <taxon>Philodinidae</taxon>
        <taxon>Rotaria</taxon>
    </lineage>
</organism>
<dbReference type="AlphaFoldDB" id="A0A8S3JT14"/>
<proteinExistence type="predicted"/>
<evidence type="ECO:0000313" key="1">
    <source>
        <dbReference type="EMBL" id="CAF5220740.1"/>
    </source>
</evidence>
<gene>
    <name evidence="1" type="ORF">GIL414_LOCUS84176</name>
</gene>
<accession>A0A8S3JT14</accession>
<feature type="non-terminal residue" evidence="1">
    <location>
        <position position="1"/>
    </location>
</feature>
<dbReference type="EMBL" id="CAJOBJ010365413">
    <property type="protein sequence ID" value="CAF5220740.1"/>
    <property type="molecule type" value="Genomic_DNA"/>
</dbReference>
<reference evidence="1" key="1">
    <citation type="submission" date="2021-02" db="EMBL/GenBank/DDBJ databases">
        <authorList>
            <person name="Nowell W R."/>
        </authorList>
    </citation>
    <scope>NUCLEOTIDE SEQUENCE</scope>
</reference>
<comment type="caution">
    <text evidence="1">The sequence shown here is derived from an EMBL/GenBank/DDBJ whole genome shotgun (WGS) entry which is preliminary data.</text>
</comment>
<sequence>MKREYFEDRTSKLLDELRSSFDQINIEEIQLQSQLSSCITTIAQYKDDLARSDNRYRQLNDNRQLLSS</sequence>
<evidence type="ECO:0000313" key="2">
    <source>
        <dbReference type="Proteomes" id="UP000681720"/>
    </source>
</evidence>
<protein>
    <submittedName>
        <fullName evidence="1">Uncharacterized protein</fullName>
    </submittedName>
</protein>
<name>A0A8S3JT14_9BILA</name>
<dbReference type="Proteomes" id="UP000681720">
    <property type="component" value="Unassembled WGS sequence"/>
</dbReference>